<evidence type="ECO:0000259" key="2">
    <source>
        <dbReference type="PROSITE" id="PS51140"/>
    </source>
</evidence>
<feature type="compositionally biased region" description="Low complexity" evidence="1">
    <location>
        <begin position="1"/>
        <end position="21"/>
    </location>
</feature>
<accession>A0A0D2NXS8</accession>
<dbReference type="CDD" id="cd14279">
    <property type="entry name" value="CUE"/>
    <property type="match status" value="1"/>
</dbReference>
<dbReference type="InterPro" id="IPR003123">
    <property type="entry name" value="VPS9"/>
</dbReference>
<proteinExistence type="predicted"/>
<dbReference type="SMART" id="SM00546">
    <property type="entry name" value="CUE"/>
    <property type="match status" value="1"/>
</dbReference>
<evidence type="ECO:0000256" key="1">
    <source>
        <dbReference type="SAM" id="MobiDB-lite"/>
    </source>
</evidence>
<dbReference type="GO" id="GO:0005085">
    <property type="term" value="F:guanyl-nucleotide exchange factor activity"/>
    <property type="evidence" value="ECO:0007669"/>
    <property type="project" value="InterPro"/>
</dbReference>
<reference evidence="5" key="1">
    <citation type="submission" date="2014-04" db="EMBL/GenBank/DDBJ databases">
        <title>Evolutionary Origins and Diversification of the Mycorrhizal Mutualists.</title>
        <authorList>
            <consortium name="DOE Joint Genome Institute"/>
            <consortium name="Mycorrhizal Genomics Consortium"/>
            <person name="Kohler A."/>
            <person name="Kuo A."/>
            <person name="Nagy L.G."/>
            <person name="Floudas D."/>
            <person name="Copeland A."/>
            <person name="Barry K.W."/>
            <person name="Cichocki N."/>
            <person name="Veneault-Fourrey C."/>
            <person name="LaButti K."/>
            <person name="Lindquist E.A."/>
            <person name="Lipzen A."/>
            <person name="Lundell T."/>
            <person name="Morin E."/>
            <person name="Murat C."/>
            <person name="Riley R."/>
            <person name="Ohm R."/>
            <person name="Sun H."/>
            <person name="Tunlid A."/>
            <person name="Henrissat B."/>
            <person name="Grigoriev I.V."/>
            <person name="Hibbett D.S."/>
            <person name="Martin F."/>
        </authorList>
    </citation>
    <scope>NUCLEOTIDE SEQUENCE [LARGE SCALE GENOMIC DNA]</scope>
    <source>
        <strain evidence="5">FD-334 SS-4</strain>
    </source>
</reference>
<dbReference type="Gene3D" id="1.20.1050.80">
    <property type="entry name" value="VPS9 domain"/>
    <property type="match status" value="1"/>
</dbReference>
<dbReference type="Proteomes" id="UP000054270">
    <property type="component" value="Unassembled WGS sequence"/>
</dbReference>
<evidence type="ECO:0008006" key="6">
    <source>
        <dbReference type="Google" id="ProtNLM"/>
    </source>
</evidence>
<feature type="domain" description="VPS9" evidence="3">
    <location>
        <begin position="344"/>
        <end position="482"/>
    </location>
</feature>
<dbReference type="GO" id="GO:0043130">
    <property type="term" value="F:ubiquitin binding"/>
    <property type="evidence" value="ECO:0007669"/>
    <property type="project" value="InterPro"/>
</dbReference>
<dbReference type="PROSITE" id="PS51205">
    <property type="entry name" value="VPS9"/>
    <property type="match status" value="1"/>
</dbReference>
<dbReference type="GO" id="GO:0016192">
    <property type="term" value="P:vesicle-mediated transport"/>
    <property type="evidence" value="ECO:0007669"/>
    <property type="project" value="InterPro"/>
</dbReference>
<feature type="region of interest" description="Disordered" evidence="1">
    <location>
        <begin position="524"/>
        <end position="568"/>
    </location>
</feature>
<feature type="compositionally biased region" description="Pro residues" evidence="1">
    <location>
        <begin position="22"/>
        <end position="40"/>
    </location>
</feature>
<name>A0A0D2NXS8_HYPSF</name>
<protein>
    <recommendedName>
        <fullName evidence="6">VPS9 domain-containing protein</fullName>
    </recommendedName>
</protein>
<dbReference type="EMBL" id="KN817542">
    <property type="protein sequence ID" value="KJA23564.1"/>
    <property type="molecule type" value="Genomic_DNA"/>
</dbReference>
<dbReference type="GO" id="GO:0030139">
    <property type="term" value="C:endocytic vesicle"/>
    <property type="evidence" value="ECO:0007669"/>
    <property type="project" value="TreeGrafter"/>
</dbReference>
<dbReference type="Pfam" id="PF02845">
    <property type="entry name" value="CUE"/>
    <property type="match status" value="1"/>
</dbReference>
<feature type="region of interest" description="Disordered" evidence="1">
    <location>
        <begin position="188"/>
        <end position="232"/>
    </location>
</feature>
<dbReference type="AlphaFoldDB" id="A0A0D2NXS8"/>
<feature type="compositionally biased region" description="Low complexity" evidence="1">
    <location>
        <begin position="209"/>
        <end position="232"/>
    </location>
</feature>
<feature type="compositionally biased region" description="Low complexity" evidence="1">
    <location>
        <begin position="524"/>
        <end position="549"/>
    </location>
</feature>
<dbReference type="InterPro" id="IPR037191">
    <property type="entry name" value="VPS9_dom_sf"/>
</dbReference>
<organism evidence="4 5">
    <name type="scientific">Hypholoma sublateritium (strain FD-334 SS-4)</name>
    <dbReference type="NCBI Taxonomy" id="945553"/>
    <lineage>
        <taxon>Eukaryota</taxon>
        <taxon>Fungi</taxon>
        <taxon>Dikarya</taxon>
        <taxon>Basidiomycota</taxon>
        <taxon>Agaricomycotina</taxon>
        <taxon>Agaricomycetes</taxon>
        <taxon>Agaricomycetidae</taxon>
        <taxon>Agaricales</taxon>
        <taxon>Agaricineae</taxon>
        <taxon>Strophariaceae</taxon>
        <taxon>Hypholoma</taxon>
    </lineage>
</organism>
<dbReference type="Gene3D" id="1.10.246.120">
    <property type="match status" value="1"/>
</dbReference>
<dbReference type="InterPro" id="IPR041545">
    <property type="entry name" value="DUF5601"/>
</dbReference>
<dbReference type="Pfam" id="PF18151">
    <property type="entry name" value="DUF5601"/>
    <property type="match status" value="1"/>
</dbReference>
<dbReference type="GO" id="GO:0005829">
    <property type="term" value="C:cytosol"/>
    <property type="evidence" value="ECO:0007669"/>
    <property type="project" value="TreeGrafter"/>
</dbReference>
<keyword evidence="5" id="KW-1185">Reference proteome</keyword>
<feature type="domain" description="CUE" evidence="2">
    <location>
        <begin position="779"/>
        <end position="822"/>
    </location>
</feature>
<feature type="region of interest" description="Disordered" evidence="1">
    <location>
        <begin position="1"/>
        <end position="57"/>
    </location>
</feature>
<evidence type="ECO:0000313" key="4">
    <source>
        <dbReference type="EMBL" id="KJA23564.1"/>
    </source>
</evidence>
<dbReference type="PANTHER" id="PTHR23101">
    <property type="entry name" value="RAB GDP/GTP EXCHANGE FACTOR"/>
    <property type="match status" value="1"/>
</dbReference>
<dbReference type="Gene3D" id="1.10.8.10">
    <property type="entry name" value="DNA helicase RuvA subunit, C-terminal domain"/>
    <property type="match status" value="1"/>
</dbReference>
<feature type="compositionally biased region" description="Polar residues" evidence="1">
    <location>
        <begin position="198"/>
        <end position="208"/>
    </location>
</feature>
<evidence type="ECO:0000259" key="3">
    <source>
        <dbReference type="PROSITE" id="PS51205"/>
    </source>
</evidence>
<dbReference type="OMA" id="VNHYKAP"/>
<dbReference type="InterPro" id="IPR003892">
    <property type="entry name" value="CUE"/>
</dbReference>
<feature type="region of interest" description="Disordered" evidence="1">
    <location>
        <begin position="95"/>
        <end position="164"/>
    </location>
</feature>
<dbReference type="InterPro" id="IPR009060">
    <property type="entry name" value="UBA-like_sf"/>
</dbReference>
<sequence>MSAPSGAPSPADAPPMITTISAPPPASPNPWSDPTPPPTAAPADDTETPRPAPLAPLSPSVYEHAVFAGPHEPPRSAPLSAAAAAVLSEFDPLESLEEAAARDAWAAAEGHPPPPPSRTPTPPATPPQPPVKDLSPAGPHPADAVSPTAAPASLASPPAATSSPFPSFASLARSFALPLARARPQSLDASARAVPSPATLSSFAEQQQAGTRQADAAPAPAPGSSGAVSPAPRAADGGFDFQKFLDQMKTKSADPVSKYLRSFLSNFAKRTFTVNDQVKIINDYLAFIAGQMRECDVWRGCSDADFENAMEGMEKLVMNRLYDFTFTPQLARAVPPRPITTDDLERDRVLAQRIALFGWLEEKHLDVPEGEGSKGFMMFAQQELLKINHYKAPRDKLICILNCCKVIFGLIRHLHKEEGADSFVPILIFVVLKANPEHLLSNVEFINRFRNPEKLQSEAGYYLSSLMGAVSFIESMDHTSLSNITQEEFEKNVEEAIQALPPSEPHSPNIAFVESKIRSPPTASFPAFPSFPSSSTPTPFSLPSTPSSARQPPPSLHAGEESAEPLALGPASLSDDARRLLQRTGDTISKPLSAISRIFADALDGAENRLAYLPGPFAPFELGREAREASGAASGGGGAGMSGGAGAGMGGMGMGGGGSAGGREAPPQTPLSAGAYGPPPVIQTPYKPRVRRAPPSPTPSLGGYAPDETPSRGGPHTHTPLALGPSQQYLFSPATNTPGVLAPPRWDSAGGTPHLSRTPTPALDLAGVQAQIERAHGDAAAAARATLAQIFPAVDAEVVEWVLEANDGDLGKSIEQLLDISGGE</sequence>
<dbReference type="SMART" id="SM00167">
    <property type="entry name" value="VPS9"/>
    <property type="match status" value="1"/>
</dbReference>
<dbReference type="Pfam" id="PF02204">
    <property type="entry name" value="VPS9"/>
    <property type="match status" value="1"/>
</dbReference>
<dbReference type="STRING" id="945553.A0A0D2NXS8"/>
<dbReference type="SUPFAM" id="SSF46934">
    <property type="entry name" value="UBA-like"/>
    <property type="match status" value="1"/>
</dbReference>
<dbReference type="InterPro" id="IPR045046">
    <property type="entry name" value="Vps9-like"/>
</dbReference>
<dbReference type="SUPFAM" id="SSF109993">
    <property type="entry name" value="VPS9 domain"/>
    <property type="match status" value="1"/>
</dbReference>
<gene>
    <name evidence="4" type="ORF">HYPSUDRAFT_39753</name>
</gene>
<dbReference type="OrthoDB" id="300289at2759"/>
<feature type="compositionally biased region" description="Low complexity" evidence="1">
    <location>
        <begin position="146"/>
        <end position="164"/>
    </location>
</feature>
<dbReference type="GO" id="GO:0031267">
    <property type="term" value="F:small GTPase binding"/>
    <property type="evidence" value="ECO:0007669"/>
    <property type="project" value="TreeGrafter"/>
</dbReference>
<dbReference type="PROSITE" id="PS51140">
    <property type="entry name" value="CUE"/>
    <property type="match status" value="1"/>
</dbReference>
<feature type="region of interest" description="Disordered" evidence="1">
    <location>
        <begin position="655"/>
        <end position="724"/>
    </location>
</feature>
<evidence type="ECO:0000313" key="5">
    <source>
        <dbReference type="Proteomes" id="UP000054270"/>
    </source>
</evidence>
<feature type="compositionally biased region" description="Pro residues" evidence="1">
    <location>
        <begin position="111"/>
        <end position="130"/>
    </location>
</feature>
<dbReference type="PANTHER" id="PTHR23101:SF25">
    <property type="entry name" value="GTPASE-ACTIVATING PROTEIN AND VPS9 DOMAIN-CONTAINING PROTEIN 1"/>
    <property type="match status" value="1"/>
</dbReference>